<comment type="cofactor">
    <cofactor evidence="1">
        <name>pyridoxal 5'-phosphate</name>
        <dbReference type="ChEBI" id="CHEBI:597326"/>
    </cofactor>
</comment>
<dbReference type="InterPro" id="IPR001926">
    <property type="entry name" value="TrpB-like_PALP"/>
</dbReference>
<dbReference type="Pfam" id="PF00291">
    <property type="entry name" value="PALP"/>
    <property type="match status" value="1"/>
</dbReference>
<dbReference type="CDD" id="cd01562">
    <property type="entry name" value="Thr-dehyd"/>
    <property type="match status" value="1"/>
</dbReference>
<dbReference type="NCBIfam" id="TIGR01127">
    <property type="entry name" value="ilvA_1Cterm"/>
    <property type="match status" value="1"/>
</dbReference>
<accession>A0A8G2BVR1</accession>
<evidence type="ECO:0000256" key="4">
    <source>
        <dbReference type="ARBA" id="ARBA00023239"/>
    </source>
</evidence>
<dbReference type="InterPro" id="IPR045865">
    <property type="entry name" value="ACT-like_dom_sf"/>
</dbReference>
<evidence type="ECO:0000256" key="2">
    <source>
        <dbReference type="ARBA" id="ARBA00010869"/>
    </source>
</evidence>
<dbReference type="GO" id="GO:0009097">
    <property type="term" value="P:isoleucine biosynthetic process"/>
    <property type="evidence" value="ECO:0007669"/>
    <property type="project" value="TreeGrafter"/>
</dbReference>
<keyword evidence="8" id="KW-1185">Reference proteome</keyword>
<dbReference type="GO" id="GO:0006565">
    <property type="term" value="P:L-serine catabolic process"/>
    <property type="evidence" value="ECO:0007669"/>
    <property type="project" value="TreeGrafter"/>
</dbReference>
<comment type="catalytic activity">
    <reaction evidence="5">
        <text>L-serine = pyruvate + NH4(+)</text>
        <dbReference type="Rhea" id="RHEA:19169"/>
        <dbReference type="ChEBI" id="CHEBI:15361"/>
        <dbReference type="ChEBI" id="CHEBI:28938"/>
        <dbReference type="ChEBI" id="CHEBI:33384"/>
        <dbReference type="EC" id="4.3.1.17"/>
    </reaction>
</comment>
<dbReference type="GO" id="GO:0004794">
    <property type="term" value="F:threonine deaminase activity"/>
    <property type="evidence" value="ECO:0007669"/>
    <property type="project" value="InterPro"/>
</dbReference>
<evidence type="ECO:0000313" key="7">
    <source>
        <dbReference type="EMBL" id="SEF76516.1"/>
    </source>
</evidence>
<name>A0A8G2BVR1_9BACT</name>
<evidence type="ECO:0000256" key="3">
    <source>
        <dbReference type="ARBA" id="ARBA00022898"/>
    </source>
</evidence>
<evidence type="ECO:0000256" key="5">
    <source>
        <dbReference type="ARBA" id="ARBA00049406"/>
    </source>
</evidence>
<dbReference type="SUPFAM" id="SSF55021">
    <property type="entry name" value="ACT-like"/>
    <property type="match status" value="1"/>
</dbReference>
<feature type="domain" description="Tryptophan synthase beta chain-like PALP" evidence="6">
    <location>
        <begin position="16"/>
        <end position="301"/>
    </location>
</feature>
<comment type="similarity">
    <text evidence="2">Belongs to the serine/threonine dehydratase family.</text>
</comment>
<dbReference type="InterPro" id="IPR036052">
    <property type="entry name" value="TrpB-like_PALP_sf"/>
</dbReference>
<dbReference type="GO" id="GO:0003941">
    <property type="term" value="F:L-serine ammonia-lyase activity"/>
    <property type="evidence" value="ECO:0007669"/>
    <property type="project" value="UniProtKB-EC"/>
</dbReference>
<comment type="caution">
    <text evidence="7">The sequence shown here is derived from an EMBL/GenBank/DDBJ whole genome shotgun (WGS) entry which is preliminary data.</text>
</comment>
<reference evidence="7 8" key="1">
    <citation type="submission" date="2016-10" db="EMBL/GenBank/DDBJ databases">
        <authorList>
            <person name="Varghese N."/>
            <person name="Submissions S."/>
        </authorList>
    </citation>
    <scope>NUCLEOTIDE SEQUENCE [LARGE SCALE GENOMIC DNA]</scope>
    <source>
        <strain evidence="7 8">DSM 29073</strain>
    </source>
</reference>
<dbReference type="RefSeq" id="WP_103983009.1">
    <property type="nucleotide sequence ID" value="NZ_FNVS01000006.1"/>
</dbReference>
<evidence type="ECO:0000313" key="8">
    <source>
        <dbReference type="Proteomes" id="UP000236725"/>
    </source>
</evidence>
<dbReference type="CDD" id="cd04886">
    <property type="entry name" value="ACT_ThrD-II-like"/>
    <property type="match status" value="1"/>
</dbReference>
<dbReference type="FunFam" id="3.40.50.1100:FF:000007">
    <property type="entry name" value="L-threonine dehydratase catabolic TdcB"/>
    <property type="match status" value="1"/>
</dbReference>
<dbReference type="AlphaFoldDB" id="A0A8G2BVR1"/>
<dbReference type="SUPFAM" id="SSF53686">
    <property type="entry name" value="Tryptophan synthase beta subunit-like PLP-dependent enzymes"/>
    <property type="match status" value="1"/>
</dbReference>
<gene>
    <name evidence="7" type="ORF">SAMN05444001_106108</name>
</gene>
<dbReference type="InterPro" id="IPR044561">
    <property type="entry name" value="ACT_ThrD-II-like"/>
</dbReference>
<dbReference type="PANTHER" id="PTHR48078:SF6">
    <property type="entry name" value="L-THREONINE DEHYDRATASE CATABOLIC TDCB"/>
    <property type="match status" value="1"/>
</dbReference>
<keyword evidence="3" id="KW-0663">Pyridoxal phosphate</keyword>
<dbReference type="GO" id="GO:0006567">
    <property type="term" value="P:L-threonine catabolic process"/>
    <property type="evidence" value="ECO:0007669"/>
    <property type="project" value="InterPro"/>
</dbReference>
<dbReference type="GO" id="GO:0030170">
    <property type="term" value="F:pyridoxal phosphate binding"/>
    <property type="evidence" value="ECO:0007669"/>
    <property type="project" value="UniProtKB-ARBA"/>
</dbReference>
<keyword evidence="4" id="KW-0456">Lyase</keyword>
<dbReference type="Proteomes" id="UP000236725">
    <property type="component" value="Unassembled WGS sequence"/>
</dbReference>
<dbReference type="Gene3D" id="3.30.70.260">
    <property type="match status" value="1"/>
</dbReference>
<dbReference type="InterPro" id="IPR050147">
    <property type="entry name" value="Ser/Thr_Dehydratase"/>
</dbReference>
<evidence type="ECO:0000259" key="6">
    <source>
        <dbReference type="Pfam" id="PF00291"/>
    </source>
</evidence>
<proteinExistence type="inferred from homology"/>
<dbReference type="FunFam" id="3.40.50.1100:FF:000005">
    <property type="entry name" value="Threonine dehydratase catabolic"/>
    <property type="match status" value="1"/>
</dbReference>
<dbReference type="InterPro" id="IPR005789">
    <property type="entry name" value="Thr_deHydtase_catblc"/>
</dbReference>
<dbReference type="Gene3D" id="3.40.50.1100">
    <property type="match status" value="2"/>
</dbReference>
<dbReference type="EMBL" id="FNVS01000006">
    <property type="protein sequence ID" value="SEF76516.1"/>
    <property type="molecule type" value="Genomic_DNA"/>
</dbReference>
<dbReference type="PANTHER" id="PTHR48078">
    <property type="entry name" value="THREONINE DEHYDRATASE, MITOCHONDRIAL-RELATED"/>
    <property type="match status" value="1"/>
</dbReference>
<evidence type="ECO:0000256" key="1">
    <source>
        <dbReference type="ARBA" id="ARBA00001933"/>
    </source>
</evidence>
<protein>
    <submittedName>
        <fullName evidence="7">Threonine dehydratase</fullName>
    </submittedName>
</protein>
<organism evidence="7 8">
    <name type="scientific">Parabacteroides chinchillae</name>
    <dbReference type="NCBI Taxonomy" id="871327"/>
    <lineage>
        <taxon>Bacteria</taxon>
        <taxon>Pseudomonadati</taxon>
        <taxon>Bacteroidota</taxon>
        <taxon>Bacteroidia</taxon>
        <taxon>Bacteroidales</taxon>
        <taxon>Tannerellaceae</taxon>
        <taxon>Parabacteroides</taxon>
    </lineage>
</organism>
<sequence length="399" mass="43005">MLTLDKIYQASFALRTVIRRTDLIKAPNINPECNIYLKPENLQTTGSFKVRGACFKISQLTEEEKAKGVVACSAGNHAQGVALAASSQDIRSIICLPDNAPISKIEATKRYGAEVCLVEGVYDDAYKKALELRDEEGYTFIHPFDDEDVIAGQGTIGLELLEQLPELDAVIVPIGGGGLISGVAYAIKKLAPHVKVYGVQANGAPSMAESIGRGRIQRLETVRTIADGIAVKEPGLHTFDLCQKYVDEIVSVTDDEISTAILALIEQQKLIAEGAGAVAVAAAMFNKVSIKGKNVVCLVSGGNIDVNILSRVIGRGLQKSGRSCSMTIELVDKPGQLQQVSQIIAELGANVVSVYHERVSHTTDINGCYLRLEMETRDQRQINEIRQALAIAGYKIVAI</sequence>